<name>A0ABU8VS18_9BURK</name>
<accession>A0ABU8VS18</accession>
<dbReference type="EMBL" id="JBBKZV010000001">
    <property type="protein sequence ID" value="MEJ8820589.1"/>
    <property type="molecule type" value="Genomic_DNA"/>
</dbReference>
<protein>
    <submittedName>
        <fullName evidence="1">Uncharacterized protein</fullName>
    </submittedName>
</protein>
<keyword evidence="2" id="KW-1185">Reference proteome</keyword>
<sequence>MHALHADTFSSAGVHALLFPTTPLTAAPIGQDETVLFHVPISVNAIG</sequence>
<dbReference type="Proteomes" id="UP001363010">
    <property type="component" value="Unassembled WGS sequence"/>
</dbReference>
<gene>
    <name evidence="1" type="ORF">WKW80_00895</name>
</gene>
<dbReference type="RefSeq" id="WP_340361647.1">
    <property type="nucleotide sequence ID" value="NZ_JBBKZV010000001.1"/>
</dbReference>
<reference evidence="1 2" key="1">
    <citation type="submission" date="2024-03" db="EMBL/GenBank/DDBJ databases">
        <title>Novel species of the genus Variovorax.</title>
        <authorList>
            <person name="Liu Q."/>
            <person name="Xin Y.-H."/>
        </authorList>
    </citation>
    <scope>NUCLEOTIDE SEQUENCE [LARGE SCALE GENOMIC DNA]</scope>
    <source>
        <strain evidence="1 2">KACC 18501</strain>
    </source>
</reference>
<proteinExistence type="predicted"/>
<evidence type="ECO:0000313" key="2">
    <source>
        <dbReference type="Proteomes" id="UP001363010"/>
    </source>
</evidence>
<comment type="caution">
    <text evidence="1">The sequence shown here is derived from an EMBL/GenBank/DDBJ whole genome shotgun (WGS) entry which is preliminary data.</text>
</comment>
<organism evidence="1 2">
    <name type="scientific">Variovorax humicola</name>
    <dbReference type="NCBI Taxonomy" id="1769758"/>
    <lineage>
        <taxon>Bacteria</taxon>
        <taxon>Pseudomonadati</taxon>
        <taxon>Pseudomonadota</taxon>
        <taxon>Betaproteobacteria</taxon>
        <taxon>Burkholderiales</taxon>
        <taxon>Comamonadaceae</taxon>
        <taxon>Variovorax</taxon>
    </lineage>
</organism>
<evidence type="ECO:0000313" key="1">
    <source>
        <dbReference type="EMBL" id="MEJ8820589.1"/>
    </source>
</evidence>